<evidence type="ECO:0000313" key="2">
    <source>
        <dbReference type="Proteomes" id="UP001281761"/>
    </source>
</evidence>
<proteinExistence type="predicted"/>
<dbReference type="EMBL" id="JARBJD010000005">
    <property type="protein sequence ID" value="KAK2963706.1"/>
    <property type="molecule type" value="Genomic_DNA"/>
</dbReference>
<organism evidence="1 2">
    <name type="scientific">Blattamonas nauphoetae</name>
    <dbReference type="NCBI Taxonomy" id="2049346"/>
    <lineage>
        <taxon>Eukaryota</taxon>
        <taxon>Metamonada</taxon>
        <taxon>Preaxostyla</taxon>
        <taxon>Oxymonadida</taxon>
        <taxon>Blattamonas</taxon>
    </lineage>
</organism>
<gene>
    <name evidence="1" type="ORF">BLNAU_1271</name>
</gene>
<dbReference type="Proteomes" id="UP001281761">
    <property type="component" value="Unassembled WGS sequence"/>
</dbReference>
<name>A0ABQ9YIX6_9EUKA</name>
<sequence>MKQFYTVRLDPFVISISHYNDLLLIARTYSNMTLMSEESVFRQQNQLLPDSVAASSLILKSQFSFVSDGIDGTIVRLFCHTASFLAHNTTFSNSLFEEKTFESPQTLSDLSNNFIKCVFSDCSSSSNGGSLSASYTVLTSSFDLILRDNQFSSSKSDRNGGAVAVILDGSTNEECRLTVDIEHCIFSNTAARTGEGGGVFINVQGDSKCCGSIAIRAKSEFNDSSSTIGGCICSSRSTTQCHSLMLDDSFVESSHAEMDGTIAHEVSLSSTSSFTATSFLSYNCSSSLGGSFVFVIHKYLSISVTSSTFTRSTSTACGGCIAINQNNSASNFHCVMVLSDLDIRNCSAQLRGGFFHLDQGQNDFEGEYVISCDNTNATSCSSRDYGGFFSIHQAGSVNPKMSSSTITSLSSGGFGAFIYCPASYQQVFAVALTIALSHWSISKDVQFLWSATLS</sequence>
<reference evidence="1 2" key="1">
    <citation type="journal article" date="2022" name="bioRxiv">
        <title>Genomics of Preaxostyla Flagellates Illuminates Evolutionary Transitions and the Path Towards Mitochondrial Loss.</title>
        <authorList>
            <person name="Novak L.V.F."/>
            <person name="Treitli S.C."/>
            <person name="Pyrih J."/>
            <person name="Halakuc P."/>
            <person name="Pipaliya S.V."/>
            <person name="Vacek V."/>
            <person name="Brzon O."/>
            <person name="Soukal P."/>
            <person name="Eme L."/>
            <person name="Dacks J.B."/>
            <person name="Karnkowska A."/>
            <person name="Elias M."/>
            <person name="Hampl V."/>
        </authorList>
    </citation>
    <scope>NUCLEOTIDE SEQUENCE [LARGE SCALE GENOMIC DNA]</scope>
    <source>
        <strain evidence="1">NAU3</strain>
        <tissue evidence="1">Gut</tissue>
    </source>
</reference>
<evidence type="ECO:0000313" key="1">
    <source>
        <dbReference type="EMBL" id="KAK2963706.1"/>
    </source>
</evidence>
<protein>
    <submittedName>
        <fullName evidence="1">Uncharacterized protein</fullName>
    </submittedName>
</protein>
<accession>A0ABQ9YIX6</accession>
<comment type="caution">
    <text evidence="1">The sequence shown here is derived from an EMBL/GenBank/DDBJ whole genome shotgun (WGS) entry which is preliminary data.</text>
</comment>
<keyword evidence="2" id="KW-1185">Reference proteome</keyword>